<dbReference type="PANTHER" id="PTHR47165">
    <property type="entry name" value="OS03G0429900 PROTEIN"/>
    <property type="match status" value="1"/>
</dbReference>
<dbReference type="EMBL" id="LNRQ01000004">
    <property type="protein sequence ID" value="KZM96576.1"/>
    <property type="molecule type" value="Genomic_DNA"/>
</dbReference>
<name>A0A164ZXJ1_DAUCS</name>
<feature type="domain" description="Replication protein A 70 kDa DNA-binding subunit B/D first OB fold" evidence="1">
    <location>
        <begin position="2"/>
        <end position="104"/>
    </location>
</feature>
<comment type="caution">
    <text evidence="2">The sequence shown here is derived from an EMBL/GenBank/DDBJ whole genome shotgun (WGS) entry which is preliminary data.</text>
</comment>
<dbReference type="Pfam" id="PF02721">
    <property type="entry name" value="DUF223"/>
    <property type="match status" value="1"/>
</dbReference>
<proteinExistence type="predicted"/>
<organism evidence="2">
    <name type="scientific">Daucus carota subsp. sativus</name>
    <name type="common">Carrot</name>
    <dbReference type="NCBI Taxonomy" id="79200"/>
    <lineage>
        <taxon>Eukaryota</taxon>
        <taxon>Viridiplantae</taxon>
        <taxon>Streptophyta</taxon>
        <taxon>Embryophyta</taxon>
        <taxon>Tracheophyta</taxon>
        <taxon>Spermatophyta</taxon>
        <taxon>Magnoliopsida</taxon>
        <taxon>eudicotyledons</taxon>
        <taxon>Gunneridae</taxon>
        <taxon>Pentapetalae</taxon>
        <taxon>asterids</taxon>
        <taxon>campanulids</taxon>
        <taxon>Apiales</taxon>
        <taxon>Apiaceae</taxon>
        <taxon>Apioideae</taxon>
        <taxon>Scandiceae</taxon>
        <taxon>Daucinae</taxon>
        <taxon>Daucus</taxon>
        <taxon>Daucus sect. Daucus</taxon>
    </lineage>
</organism>
<accession>A0A164ZXJ1</accession>
<sequence>MFNSLRSLELSKTEWKIKIHVTRTWNSFATNHELIGMNMILLDIEDYHIHAFVIAEACASIGSSIFEGNMYIIENFVTRRAIGYLRPVTSDMCIILNEKSSVTPVPLELGLISRHKFEITELGDVYSIIRNLAPDQLPLYALDIVGVMLDIGDVKLEDSTTTPRTYVYFNLYDGRNMTRVVSSGEIVHTLLPIFVGEFQTNPIVILSSMKPHFHKGVLQLSSTSASKAYINLSYSASNQIVAVVYPDVWQQIRDILVEGRTYIIVNVRVSNATGDFRPVPNPRIVMLTNSTTISPHVPDTEMIPFHRFNYKTLPELDELVWGNGHIIHHTFSIGLSSCVFQTCCIWD</sequence>
<dbReference type="InterPro" id="IPR003871">
    <property type="entry name" value="RFA1B/D_OB_1st"/>
</dbReference>
<dbReference type="PANTHER" id="PTHR47165:SF4">
    <property type="entry name" value="OS03G0429900 PROTEIN"/>
    <property type="match status" value="1"/>
</dbReference>
<dbReference type="InterPro" id="IPR012340">
    <property type="entry name" value="NA-bd_OB-fold"/>
</dbReference>
<dbReference type="AlphaFoldDB" id="A0A164ZXJ1"/>
<dbReference type="SUPFAM" id="SSF50249">
    <property type="entry name" value="Nucleic acid-binding proteins"/>
    <property type="match status" value="3"/>
</dbReference>
<evidence type="ECO:0000259" key="1">
    <source>
        <dbReference type="Pfam" id="PF02721"/>
    </source>
</evidence>
<evidence type="ECO:0000313" key="2">
    <source>
        <dbReference type="EMBL" id="KZM96576.1"/>
    </source>
</evidence>
<dbReference type="Gene3D" id="2.40.50.140">
    <property type="entry name" value="Nucleic acid-binding proteins"/>
    <property type="match status" value="2"/>
</dbReference>
<reference evidence="2" key="1">
    <citation type="journal article" date="2016" name="Nat. Genet.">
        <title>A high-quality carrot genome assembly provides new insights into carotenoid accumulation and asterid genome evolution.</title>
        <authorList>
            <person name="Iorizzo M."/>
            <person name="Ellison S."/>
            <person name="Senalik D."/>
            <person name="Zeng P."/>
            <person name="Satapoomin P."/>
            <person name="Huang J."/>
            <person name="Bowman M."/>
            <person name="Iovene M."/>
            <person name="Sanseverino W."/>
            <person name="Cavagnaro P."/>
            <person name="Yildiz M."/>
            <person name="Macko-Podgorni A."/>
            <person name="Moranska E."/>
            <person name="Grzebelus E."/>
            <person name="Grzebelus D."/>
            <person name="Ashrafi H."/>
            <person name="Zheng Z."/>
            <person name="Cheng S."/>
            <person name="Spooner D."/>
            <person name="Van Deynze A."/>
            <person name="Simon P."/>
        </authorList>
    </citation>
    <scope>NUCLEOTIDE SEQUENCE [LARGE SCALE GENOMIC DNA]</scope>
    <source>
        <tissue evidence="2">Leaf</tissue>
    </source>
</reference>
<protein>
    <recommendedName>
        <fullName evidence="1">Replication protein A 70 kDa DNA-binding subunit B/D first OB fold domain-containing protein</fullName>
    </recommendedName>
</protein>
<dbReference type="Gramene" id="KZM96576">
    <property type="protein sequence ID" value="KZM96576"/>
    <property type="gene ID" value="DCAR_016062"/>
</dbReference>
<gene>
    <name evidence="2" type="ORF">DCAR_016062</name>
</gene>